<organism evidence="4 5">
    <name type="scientific">Phytoactinopolyspora alkaliphila</name>
    <dbReference type="NCBI Taxonomy" id="1783498"/>
    <lineage>
        <taxon>Bacteria</taxon>
        <taxon>Bacillati</taxon>
        <taxon>Actinomycetota</taxon>
        <taxon>Actinomycetes</taxon>
        <taxon>Jiangellales</taxon>
        <taxon>Jiangellaceae</taxon>
        <taxon>Phytoactinopolyspora</taxon>
    </lineage>
</organism>
<dbReference type="GO" id="GO:0008146">
    <property type="term" value="F:sulfotransferase activity"/>
    <property type="evidence" value="ECO:0007669"/>
    <property type="project" value="InterPro"/>
</dbReference>
<dbReference type="InterPro" id="IPR000863">
    <property type="entry name" value="Sulfotransferase_dom"/>
</dbReference>
<protein>
    <submittedName>
        <fullName evidence="4">Sulfotransferase domain-containing protein</fullName>
    </submittedName>
</protein>
<dbReference type="Proteomes" id="UP000469185">
    <property type="component" value="Unassembled WGS sequence"/>
</dbReference>
<dbReference type="SUPFAM" id="SSF52540">
    <property type="entry name" value="P-loop containing nucleoside triphosphate hydrolases"/>
    <property type="match status" value="1"/>
</dbReference>
<dbReference type="AlphaFoldDB" id="A0A6N9YRT2"/>
<sequence length="325" mass="36945">MPSAPVRYRSYDDDSSRWLSFPFREGDIVISTRSKSGTTWMQMICALLVLQTPELPAPLPTLSPWLDWLVEPREDVYRRLAEQDHRRFIKTHTPLDGLPIDPRATYVVVARHPLDMAVSLYHHAENLDRDRMRELISPDEPGPPRRARPELREWVLGWIERDDDPREQLDSLAGVMLHLSDAWSRRTEPNVVLVHYDDLSADLAGEMRRLAERLGITVPEERWPALVRAASFDQMRADADRVAPDPAGIMKSKAAFFRSGTSGAGRDMLSDDELARYRARAAELAPPDMLAWLHRDAHAPDAEVYQIAAGLADRYADALRRLGTA</sequence>
<keyword evidence="2 4" id="KW-0808">Transferase</keyword>
<evidence type="ECO:0000259" key="3">
    <source>
        <dbReference type="Pfam" id="PF00685"/>
    </source>
</evidence>
<dbReference type="Pfam" id="PF00685">
    <property type="entry name" value="Sulfotransfer_1"/>
    <property type="match status" value="1"/>
</dbReference>
<reference evidence="4 5" key="1">
    <citation type="submission" date="2020-02" db="EMBL/GenBank/DDBJ databases">
        <authorList>
            <person name="Li X.-J."/>
            <person name="Feng X.-M."/>
        </authorList>
    </citation>
    <scope>NUCLEOTIDE SEQUENCE [LARGE SCALE GENOMIC DNA]</scope>
    <source>
        <strain evidence="4 5">CGMCC 4.7225</strain>
    </source>
</reference>
<dbReference type="EMBL" id="JAAGOB010000013">
    <property type="protein sequence ID" value="NED97684.1"/>
    <property type="molecule type" value="Genomic_DNA"/>
</dbReference>
<proteinExistence type="inferred from homology"/>
<keyword evidence="5" id="KW-1185">Reference proteome</keyword>
<name>A0A6N9YRT2_9ACTN</name>
<evidence type="ECO:0000313" key="4">
    <source>
        <dbReference type="EMBL" id="NED97684.1"/>
    </source>
</evidence>
<feature type="domain" description="Sulfotransferase" evidence="3">
    <location>
        <begin position="26"/>
        <end position="276"/>
    </location>
</feature>
<dbReference type="RefSeq" id="WP_163820469.1">
    <property type="nucleotide sequence ID" value="NZ_JAAGOB010000013.1"/>
</dbReference>
<evidence type="ECO:0000256" key="2">
    <source>
        <dbReference type="ARBA" id="ARBA00022679"/>
    </source>
</evidence>
<evidence type="ECO:0000256" key="1">
    <source>
        <dbReference type="ARBA" id="ARBA00005771"/>
    </source>
</evidence>
<dbReference type="InterPro" id="IPR027417">
    <property type="entry name" value="P-loop_NTPase"/>
</dbReference>
<gene>
    <name evidence="4" type="ORF">G1H11_20500</name>
</gene>
<comment type="caution">
    <text evidence="4">The sequence shown here is derived from an EMBL/GenBank/DDBJ whole genome shotgun (WGS) entry which is preliminary data.</text>
</comment>
<dbReference type="Gene3D" id="3.40.50.300">
    <property type="entry name" value="P-loop containing nucleotide triphosphate hydrolases"/>
    <property type="match status" value="1"/>
</dbReference>
<evidence type="ECO:0000313" key="5">
    <source>
        <dbReference type="Proteomes" id="UP000469185"/>
    </source>
</evidence>
<accession>A0A6N9YRT2</accession>
<comment type="similarity">
    <text evidence="1">Belongs to the sulfotransferase 1 family.</text>
</comment>
<dbReference type="PANTHER" id="PTHR11783">
    <property type="entry name" value="SULFOTRANSFERASE SULT"/>
    <property type="match status" value="1"/>
</dbReference>